<dbReference type="Gene3D" id="3.50.50.60">
    <property type="entry name" value="FAD/NAD(P)-binding domain"/>
    <property type="match status" value="1"/>
</dbReference>
<dbReference type="GO" id="GO:0016491">
    <property type="term" value="F:oxidoreductase activity"/>
    <property type="evidence" value="ECO:0007669"/>
    <property type="project" value="InterPro"/>
</dbReference>
<dbReference type="AlphaFoldDB" id="A0A0F7FG81"/>
<evidence type="ECO:0000259" key="1">
    <source>
        <dbReference type="Pfam" id="PF07992"/>
    </source>
</evidence>
<dbReference type="OrthoDB" id="6062at2157"/>
<dbReference type="SUPFAM" id="SSF51905">
    <property type="entry name" value="FAD/NAD(P)-binding domain"/>
    <property type="match status" value="1"/>
</dbReference>
<dbReference type="InterPro" id="IPR054715">
    <property type="entry name" value="GGR_cat"/>
</dbReference>
<dbReference type="PANTHER" id="PTHR42685:SF21">
    <property type="entry name" value="DEHYDROGENASE (FLAVOPROTEIN)-LIKE PROTEIN"/>
    <property type="match status" value="1"/>
</dbReference>
<dbReference type="HOGENOM" id="CLU_024648_0_0_2"/>
<dbReference type="Pfam" id="PF22578">
    <property type="entry name" value="GGR_cat"/>
    <property type="match status" value="1"/>
</dbReference>
<evidence type="ECO:0000313" key="3">
    <source>
        <dbReference type="EMBL" id="AKG38139.1"/>
    </source>
</evidence>
<reference evidence="3 4" key="1">
    <citation type="journal article" date="2015" name="Stand. Genomic Sci.">
        <title>Complete genome sequence of and proposal of Thermofilum uzonense sp. nov. a novel hyperthermophilic crenarchaeon and emended description of the genus Thermofilum.</title>
        <authorList>
            <person name="Toshchakov S.V."/>
            <person name="Korzhenkov A.A."/>
            <person name="Samarov N.I."/>
            <person name="Mazunin I.O."/>
            <person name="Mozhey O.I."/>
            <person name="Shmyr I.S."/>
            <person name="Derbikova K.S."/>
            <person name="Taranov E.A."/>
            <person name="Dominova I.N."/>
            <person name="Bonch-Osmolovskaya E.A."/>
            <person name="Patrushev M.V."/>
            <person name="Podosokorskaya O.A."/>
            <person name="Kublanov I.V."/>
        </authorList>
    </citation>
    <scope>NUCLEOTIDE SEQUENCE [LARGE SCALE GENOMIC DNA]</scope>
    <source>
        <strain evidence="3 4">1807-2</strain>
    </source>
</reference>
<proteinExistence type="predicted"/>
<evidence type="ECO:0000259" key="2">
    <source>
        <dbReference type="Pfam" id="PF22578"/>
    </source>
</evidence>
<dbReference type="STRING" id="1550241.MA03_00905"/>
<evidence type="ECO:0000313" key="4">
    <source>
        <dbReference type="Proteomes" id="UP000067434"/>
    </source>
</evidence>
<dbReference type="Proteomes" id="UP000067434">
    <property type="component" value="Chromosome"/>
</dbReference>
<keyword evidence="4" id="KW-1185">Reference proteome</keyword>
<organism evidence="3 4">
    <name type="scientific">Infirmifilum uzonense</name>
    <dbReference type="NCBI Taxonomy" id="1550241"/>
    <lineage>
        <taxon>Archaea</taxon>
        <taxon>Thermoproteota</taxon>
        <taxon>Thermoprotei</taxon>
        <taxon>Thermofilales</taxon>
        <taxon>Thermofilaceae</taxon>
        <taxon>Infirmifilum</taxon>
    </lineage>
</organism>
<protein>
    <submittedName>
        <fullName evidence="3">Uncharacterized protein</fullName>
    </submittedName>
</protein>
<dbReference type="PRINTS" id="PR00420">
    <property type="entry name" value="RNGMNOXGNASE"/>
</dbReference>
<gene>
    <name evidence="3" type="ORF">MA03_00905</name>
</gene>
<dbReference type="EMBL" id="CP009961">
    <property type="protein sequence ID" value="AKG38139.1"/>
    <property type="molecule type" value="Genomic_DNA"/>
</dbReference>
<dbReference type="Pfam" id="PF07992">
    <property type="entry name" value="Pyr_redox_2"/>
    <property type="match status" value="1"/>
</dbReference>
<dbReference type="RefSeq" id="WP_052883474.1">
    <property type="nucleotide sequence ID" value="NZ_CP009961.1"/>
</dbReference>
<dbReference type="KEGG" id="thf:MA03_00905"/>
<feature type="domain" description="FAD/NAD(P)-binding" evidence="1">
    <location>
        <begin position="3"/>
        <end position="164"/>
    </location>
</feature>
<dbReference type="GeneID" id="25400746"/>
<dbReference type="InterPro" id="IPR050407">
    <property type="entry name" value="Geranylgeranyl_reductase"/>
</dbReference>
<dbReference type="PATRIC" id="fig|1550241.5.peg.183"/>
<accession>A0A0F7FG81</accession>
<name>A0A0F7FG81_9CREN</name>
<dbReference type="PANTHER" id="PTHR42685">
    <property type="entry name" value="GERANYLGERANYL DIPHOSPHATE REDUCTASE"/>
    <property type="match status" value="1"/>
</dbReference>
<feature type="domain" description="Digeranylgeranylglycerophospholipid reductase catalytic" evidence="2">
    <location>
        <begin position="177"/>
        <end position="240"/>
    </location>
</feature>
<dbReference type="InterPro" id="IPR036188">
    <property type="entry name" value="FAD/NAD-bd_sf"/>
</dbReference>
<dbReference type="InterPro" id="IPR023753">
    <property type="entry name" value="FAD/NAD-binding_dom"/>
</dbReference>
<sequence>MLRVVVIGVGPAGAAALRRLEELGVKAIGIERKKSLETPTVCGEFLPEPTAISFISNKPSVKKAYQYIALARKLNTFREVHLEIEGIKTFKMKIPGFTVNRKELVEKLAGNSELILGDDIVSVLKTPDGYLIKTRKGVSIESEYIIAADGFPSTTRRIVNCPARLSEVDLALGINVKAETPNMDKKIVYMYASPKTPGGYAWIIPYNGSVSNVGVGIRYNFVKKGENISYLLEEFIRLNPKGFLTDYSLLEAPRSRWIPVSGFYGSPVCGHVLFAGDSLGATNPINGGGIFTSMSLGILAADAVWLDNPTVYEQRAWNEIGSILEIGRAYRKLVDWFFENWSYAKIISLLPNTLITRIIKGEKTLLYPLLTLGTRS</sequence>